<comment type="caution">
    <text evidence="3">The sequence shown here is derived from an EMBL/GenBank/DDBJ whole genome shotgun (WGS) entry which is preliminary data.</text>
</comment>
<feature type="transmembrane region" description="Helical" evidence="2">
    <location>
        <begin position="349"/>
        <end position="366"/>
    </location>
</feature>
<feature type="coiled-coil region" evidence="1">
    <location>
        <begin position="255"/>
        <end position="289"/>
    </location>
</feature>
<proteinExistence type="predicted"/>
<organism evidence="3 4">
    <name type="scientific">Bremerella cremea</name>
    <dbReference type="NCBI Taxonomy" id="1031537"/>
    <lineage>
        <taxon>Bacteria</taxon>
        <taxon>Pseudomonadati</taxon>
        <taxon>Planctomycetota</taxon>
        <taxon>Planctomycetia</taxon>
        <taxon>Pirellulales</taxon>
        <taxon>Pirellulaceae</taxon>
        <taxon>Bremerella</taxon>
    </lineage>
</organism>
<keyword evidence="2" id="KW-0472">Membrane</keyword>
<name>A0A368KRM1_9BACT</name>
<gene>
    <name evidence="3" type="ORF">DTL42_10280</name>
</gene>
<evidence type="ECO:0000313" key="3">
    <source>
        <dbReference type="EMBL" id="RCS50496.1"/>
    </source>
</evidence>
<evidence type="ECO:0000256" key="1">
    <source>
        <dbReference type="SAM" id="Coils"/>
    </source>
</evidence>
<dbReference type="Proteomes" id="UP000253562">
    <property type="component" value="Unassembled WGS sequence"/>
</dbReference>
<dbReference type="EMBL" id="QPEX01000019">
    <property type="protein sequence ID" value="RCS50496.1"/>
    <property type="molecule type" value="Genomic_DNA"/>
</dbReference>
<sequence length="436" mass="47814">MVLAVACAGLPWCRTDQAGYVADGTAVVISDSAETKAHAHLQQVVEEILKETTDDRKFAAYLDQHPELMQELGAKTNQDAIELFRRRLEIDPSRVGGKVTIHFRFFASTRASCTEVMSQYLQDFQGKFKAWKEQKSSAITVAYTQEVQSTQAELKQVDGDLQKYHLTVTSPATTKTKEAAQPEISPEWATLSADLKEARQALQQLLITRTERHPLVIDQNDKIAALEKELASTPKLMFPAKKVSNAKDEPIGAFAAERQLKIADLEKQRQELQSRLVSLEHRKQDTEQALGFIQGIHVQTPGDVARVTPVGGVWKMGALLVLSGWMIFFGLIAYQLAWSASRPVVIHSLGKLASATMVPVIATMTMTGSSGSTPNGTSLAGPFSFLLTRAAELIVIGILGLVVLAAQSQPELWDLLSDDPLGVVRQSLRILFPASQ</sequence>
<protein>
    <submittedName>
        <fullName evidence="3">Uncharacterized protein</fullName>
    </submittedName>
</protein>
<dbReference type="AlphaFoldDB" id="A0A368KRM1"/>
<feature type="transmembrane region" description="Helical" evidence="2">
    <location>
        <begin position="316"/>
        <end position="337"/>
    </location>
</feature>
<reference evidence="3 4" key="1">
    <citation type="submission" date="2018-07" db="EMBL/GenBank/DDBJ databases">
        <title>Comparative genomes isolates from brazilian mangrove.</title>
        <authorList>
            <person name="De Araujo J.E."/>
            <person name="Taketani R.G."/>
            <person name="Silva M.C.P."/>
            <person name="Lourenco M.V."/>
            <person name="Oliveira V.M."/>
            <person name="Andreote F.D."/>
        </authorList>
    </citation>
    <scope>NUCLEOTIDE SEQUENCE [LARGE SCALE GENOMIC DNA]</scope>
    <source>
        <strain evidence="3 4">HEX PRIS-MGV</strain>
    </source>
</reference>
<keyword evidence="1" id="KW-0175">Coiled coil</keyword>
<evidence type="ECO:0000256" key="2">
    <source>
        <dbReference type="SAM" id="Phobius"/>
    </source>
</evidence>
<accession>A0A368KRM1</accession>
<keyword evidence="2" id="KW-0812">Transmembrane</keyword>
<evidence type="ECO:0000313" key="4">
    <source>
        <dbReference type="Proteomes" id="UP000253562"/>
    </source>
</evidence>
<keyword evidence="2" id="KW-1133">Transmembrane helix</keyword>
<feature type="transmembrane region" description="Helical" evidence="2">
    <location>
        <begin position="386"/>
        <end position="406"/>
    </location>
</feature>